<keyword evidence="3" id="KW-0997">Cell inner membrane</keyword>
<dbReference type="InterPro" id="IPR004960">
    <property type="entry name" value="LipA_acyltrans"/>
</dbReference>
<keyword evidence="2" id="KW-1003">Cell membrane</keyword>
<dbReference type="EMBL" id="LO017727">
    <property type="protein sequence ID" value="CRH05073.1"/>
    <property type="molecule type" value="Genomic_DNA"/>
</dbReference>
<dbReference type="GO" id="GO:0016746">
    <property type="term" value="F:acyltransferase activity"/>
    <property type="evidence" value="ECO:0007669"/>
    <property type="project" value="UniProtKB-KW"/>
</dbReference>
<keyword evidence="6 7" id="KW-0012">Acyltransferase</keyword>
<gene>
    <name evidence="7" type="ORF">MAGMO_0874</name>
</gene>
<name>A0A1S7LF95_MAGMO</name>
<evidence type="ECO:0000256" key="2">
    <source>
        <dbReference type="ARBA" id="ARBA00022475"/>
    </source>
</evidence>
<evidence type="ECO:0000256" key="1">
    <source>
        <dbReference type="ARBA" id="ARBA00004533"/>
    </source>
</evidence>
<keyword evidence="4 7" id="KW-0808">Transferase</keyword>
<sequence>MHRELPDRPLKKRLLHRLEWLLVETMLWHLQSCSMATAYRRTRRLAQLGQWLLKGNRYWAETNLQLVFGDHLTPEQREKLVKLAFENIFLSHVEGMRAGEVKFVDEGLDHLHNAMAGGRGAISVSVHLGSWEPGLMHLAKQGHPLTVVYRHASNPLVEERFSQERAAYGLTFVRRDRPREVLATLKRKELLGLMVDINTHEGAVTAPFLGLDAQCPAGPVKLARRFQVPVVPVVAIREGVGEARLKHLPAMAPPTSHESDATYLHRLHAAFELEILRYAEQYNWLHGRFRARPDGTNWRRNTPQDKLFAARKSPFLTPHKRILEMLS</sequence>
<dbReference type="EC" id="2.3.1.-" evidence="7"/>
<evidence type="ECO:0000256" key="4">
    <source>
        <dbReference type="ARBA" id="ARBA00022679"/>
    </source>
</evidence>
<evidence type="ECO:0000256" key="3">
    <source>
        <dbReference type="ARBA" id="ARBA00022519"/>
    </source>
</evidence>
<organism evidence="7">
    <name type="scientific">Magnetococcus massalia (strain MO-1)</name>
    <dbReference type="NCBI Taxonomy" id="451514"/>
    <lineage>
        <taxon>Bacteria</taxon>
        <taxon>Pseudomonadati</taxon>
        <taxon>Pseudomonadota</taxon>
        <taxon>Magnetococcia</taxon>
        <taxon>Magnetococcales</taxon>
        <taxon>Magnetococcaceae</taxon>
        <taxon>Magnetococcus</taxon>
    </lineage>
</organism>
<accession>A0A1S7LF95</accession>
<dbReference type="PANTHER" id="PTHR30606:SF10">
    <property type="entry name" value="PHOSPHATIDYLINOSITOL MANNOSIDE ACYLTRANSFERASE"/>
    <property type="match status" value="1"/>
</dbReference>
<dbReference type="PANTHER" id="PTHR30606">
    <property type="entry name" value="LIPID A BIOSYNTHESIS LAUROYL ACYLTRANSFERASE"/>
    <property type="match status" value="1"/>
</dbReference>
<evidence type="ECO:0000256" key="5">
    <source>
        <dbReference type="ARBA" id="ARBA00023136"/>
    </source>
</evidence>
<dbReference type="CDD" id="cd07984">
    <property type="entry name" value="LPLAT_LABLAT-like"/>
    <property type="match status" value="1"/>
</dbReference>
<evidence type="ECO:0000256" key="6">
    <source>
        <dbReference type="ARBA" id="ARBA00023315"/>
    </source>
</evidence>
<reference evidence="7" key="1">
    <citation type="submission" date="2015-04" db="EMBL/GenBank/DDBJ databases">
        <authorList>
            <person name="Syromyatnikov M.Y."/>
            <person name="Popov V.N."/>
        </authorList>
    </citation>
    <scope>NUCLEOTIDE SEQUENCE</scope>
    <source>
        <strain evidence="7">MO-1</strain>
    </source>
</reference>
<keyword evidence="5" id="KW-0472">Membrane</keyword>
<dbReference type="AlphaFoldDB" id="A0A1S7LF95"/>
<dbReference type="Pfam" id="PF03279">
    <property type="entry name" value="Lip_A_acyltrans"/>
    <property type="match status" value="1"/>
</dbReference>
<protein>
    <submittedName>
        <fullName evidence="7">Putative Lipid A biosynthesis lauroyl acyltransferase</fullName>
        <ecNumber evidence="7">2.3.1.-</ecNumber>
    </submittedName>
</protein>
<comment type="subcellular location">
    <subcellularLocation>
        <location evidence="1">Cell inner membrane</location>
    </subcellularLocation>
</comment>
<dbReference type="GO" id="GO:0009247">
    <property type="term" value="P:glycolipid biosynthetic process"/>
    <property type="evidence" value="ECO:0007669"/>
    <property type="project" value="UniProtKB-ARBA"/>
</dbReference>
<proteinExistence type="predicted"/>
<evidence type="ECO:0000313" key="7">
    <source>
        <dbReference type="EMBL" id="CRH05073.1"/>
    </source>
</evidence>
<dbReference type="GO" id="GO:0005886">
    <property type="term" value="C:plasma membrane"/>
    <property type="evidence" value="ECO:0007669"/>
    <property type="project" value="UniProtKB-SubCell"/>
</dbReference>